<evidence type="ECO:0000313" key="1">
    <source>
        <dbReference type="EMBL" id="AHJ33623.1"/>
    </source>
</evidence>
<reference evidence="1 2" key="1">
    <citation type="journal article" date="2014" name="Genome Announc.">
        <title>Whole Genome Sequence of the Probiotic Strain Lactobacillus paracasei N1115, Isolated from Traditional Chinese Fermented Milk.</title>
        <authorList>
            <person name="Wang S."/>
            <person name="Zhu H."/>
            <person name="He F."/>
            <person name="Luo Y."/>
            <person name="Kang Z."/>
            <person name="Lu C."/>
            <person name="Feng L."/>
            <person name="Lu X."/>
            <person name="Xue Y."/>
            <person name="Wang H."/>
        </authorList>
    </citation>
    <scope>NUCLEOTIDE SEQUENCE [LARGE SCALE GENOMIC DNA]</scope>
    <source>
        <strain evidence="1 2">N1115</strain>
    </source>
</reference>
<sequence length="52" mass="5853">MAQNQPFNFKFTDASISNRDNSLFALARGSLKVDAPVKMGHIERQRKSKDEG</sequence>
<evidence type="ECO:0000313" key="2">
    <source>
        <dbReference type="Proteomes" id="UP000019441"/>
    </source>
</evidence>
<proteinExistence type="predicted"/>
<accession>A0A806LFL1</accession>
<dbReference type="AlphaFoldDB" id="A0A806LFL1"/>
<protein>
    <submittedName>
        <fullName evidence="1">Uncharacterized protein</fullName>
    </submittedName>
</protein>
<gene>
    <name evidence="1" type="ORF">AF91_10765</name>
</gene>
<organism evidence="1 2">
    <name type="scientific">Lacticaseibacillus paracasei N1115</name>
    <dbReference type="NCBI Taxonomy" id="1446494"/>
    <lineage>
        <taxon>Bacteria</taxon>
        <taxon>Bacillati</taxon>
        <taxon>Bacillota</taxon>
        <taxon>Bacilli</taxon>
        <taxon>Lactobacillales</taxon>
        <taxon>Lactobacillaceae</taxon>
        <taxon>Lacticaseibacillus</taxon>
    </lineage>
</organism>
<name>A0A806LFL1_LACPA</name>
<dbReference type="KEGG" id="lpq:AF91_10765"/>
<dbReference type="EMBL" id="CP007122">
    <property type="protein sequence ID" value="AHJ33623.1"/>
    <property type="molecule type" value="Genomic_DNA"/>
</dbReference>
<dbReference type="Proteomes" id="UP000019441">
    <property type="component" value="Chromosome"/>
</dbReference>